<protein>
    <submittedName>
        <fullName evidence="2">Uncharacterized protein</fullName>
    </submittedName>
</protein>
<keyword evidence="1" id="KW-1133">Transmembrane helix</keyword>
<gene>
    <name evidence="2" type="ORF">A2Y99_02685</name>
</gene>
<keyword evidence="1" id="KW-0472">Membrane</keyword>
<feature type="transmembrane region" description="Helical" evidence="1">
    <location>
        <begin position="108"/>
        <end position="128"/>
    </location>
</feature>
<keyword evidence="1" id="KW-0812">Transmembrane</keyword>
<sequence>MKSILKKYLAVLLSILILVQLVTAIRIDKGWSGIFSSSFILYLLIVIAKPFINIIVFPLSILTFNLIHWIINIIIFYIWIIIAKEITVTDWNFSGLNNHFITLSAFNFSRWQVIILSGLLFSIIYRFFNWLLK</sequence>
<accession>A0A1F5YJF7</accession>
<comment type="caution">
    <text evidence="2">The sequence shown here is derived from an EMBL/GenBank/DDBJ whole genome shotgun (WGS) entry which is preliminary data.</text>
</comment>
<name>A0A1F5YJF7_9BACT</name>
<feature type="transmembrane region" description="Helical" evidence="1">
    <location>
        <begin position="40"/>
        <end position="62"/>
    </location>
</feature>
<dbReference type="InterPro" id="IPR007165">
    <property type="entry name" value="Phage_holin_4_2"/>
</dbReference>
<evidence type="ECO:0000256" key="1">
    <source>
        <dbReference type="SAM" id="Phobius"/>
    </source>
</evidence>
<dbReference type="Proteomes" id="UP000178230">
    <property type="component" value="Unassembled WGS sequence"/>
</dbReference>
<reference evidence="2 3" key="1">
    <citation type="journal article" date="2016" name="Nat. Commun.">
        <title>Thousands of microbial genomes shed light on interconnected biogeochemical processes in an aquifer system.</title>
        <authorList>
            <person name="Anantharaman K."/>
            <person name="Brown C.T."/>
            <person name="Hug L.A."/>
            <person name="Sharon I."/>
            <person name="Castelle C.J."/>
            <person name="Probst A.J."/>
            <person name="Thomas B.C."/>
            <person name="Singh A."/>
            <person name="Wilkins M.J."/>
            <person name="Karaoz U."/>
            <person name="Brodie E.L."/>
            <person name="Williams K.H."/>
            <person name="Hubbard S.S."/>
            <person name="Banfield J.F."/>
        </authorList>
    </citation>
    <scope>NUCLEOTIDE SEQUENCE [LARGE SCALE GENOMIC DNA]</scope>
</reference>
<organism evidence="2 3">
    <name type="scientific">Candidatus Gottesmanbacteria bacterium RBG_13_37_7</name>
    <dbReference type="NCBI Taxonomy" id="1798369"/>
    <lineage>
        <taxon>Bacteria</taxon>
        <taxon>Candidatus Gottesmaniibacteriota</taxon>
    </lineage>
</organism>
<evidence type="ECO:0000313" key="2">
    <source>
        <dbReference type="EMBL" id="OGG00285.1"/>
    </source>
</evidence>
<evidence type="ECO:0000313" key="3">
    <source>
        <dbReference type="Proteomes" id="UP000178230"/>
    </source>
</evidence>
<dbReference type="AlphaFoldDB" id="A0A1F5YJF7"/>
<dbReference type="Pfam" id="PF04020">
    <property type="entry name" value="Phage_holin_4_2"/>
    <property type="match status" value="1"/>
</dbReference>
<feature type="transmembrane region" description="Helical" evidence="1">
    <location>
        <begin position="69"/>
        <end position="88"/>
    </location>
</feature>
<dbReference type="EMBL" id="MFIY01000016">
    <property type="protein sequence ID" value="OGG00285.1"/>
    <property type="molecule type" value="Genomic_DNA"/>
</dbReference>
<proteinExistence type="predicted"/>